<dbReference type="RefSeq" id="WP_011997773.1">
    <property type="nucleotide sequence ID" value="NC_009767.1"/>
</dbReference>
<dbReference type="eggNOG" id="COG3063">
    <property type="taxonomic scope" value="Bacteria"/>
</dbReference>
<evidence type="ECO:0000256" key="2">
    <source>
        <dbReference type="SAM" id="Phobius"/>
    </source>
</evidence>
<dbReference type="InterPro" id="IPR011990">
    <property type="entry name" value="TPR-like_helical_dom_sf"/>
</dbReference>
<keyword evidence="2" id="KW-1133">Transmembrane helix</keyword>
<proteinExistence type="predicted"/>
<evidence type="ECO:0000313" key="3">
    <source>
        <dbReference type="EMBL" id="ABU56368.1"/>
    </source>
</evidence>
<dbReference type="STRING" id="383372.Rcas_0235"/>
<keyword evidence="2" id="KW-0812">Transmembrane</keyword>
<protein>
    <recommendedName>
        <fullName evidence="5">Tetratricopeptide TPR_2 repeat protein</fullName>
    </recommendedName>
</protein>
<keyword evidence="1" id="KW-0175">Coiled coil</keyword>
<dbReference type="SUPFAM" id="SSF48452">
    <property type="entry name" value="TPR-like"/>
    <property type="match status" value="1"/>
</dbReference>
<evidence type="ECO:0008006" key="5">
    <source>
        <dbReference type="Google" id="ProtNLM"/>
    </source>
</evidence>
<keyword evidence="2" id="KW-0472">Membrane</keyword>
<gene>
    <name evidence="3" type="ordered locus">Rcas_0235</name>
</gene>
<evidence type="ECO:0000256" key="1">
    <source>
        <dbReference type="SAM" id="Coils"/>
    </source>
</evidence>
<feature type="transmembrane region" description="Helical" evidence="2">
    <location>
        <begin position="169"/>
        <end position="189"/>
    </location>
</feature>
<evidence type="ECO:0000313" key="4">
    <source>
        <dbReference type="Proteomes" id="UP000000263"/>
    </source>
</evidence>
<name>A7NF76_ROSCS</name>
<dbReference type="OrthoDB" id="146143at2"/>
<feature type="coiled-coil region" evidence="1">
    <location>
        <begin position="339"/>
        <end position="370"/>
    </location>
</feature>
<keyword evidence="4" id="KW-1185">Reference proteome</keyword>
<dbReference type="AlphaFoldDB" id="A7NF76"/>
<reference evidence="3 4" key="1">
    <citation type="submission" date="2007-08" db="EMBL/GenBank/DDBJ databases">
        <title>Complete sequence of Roseiflexus castenholzii DSM 13941.</title>
        <authorList>
            <consortium name="US DOE Joint Genome Institute"/>
            <person name="Copeland A."/>
            <person name="Lucas S."/>
            <person name="Lapidus A."/>
            <person name="Barry K."/>
            <person name="Glavina del Rio T."/>
            <person name="Dalin E."/>
            <person name="Tice H."/>
            <person name="Pitluck S."/>
            <person name="Thompson L.S."/>
            <person name="Brettin T."/>
            <person name="Bruce D."/>
            <person name="Detter J.C."/>
            <person name="Han C."/>
            <person name="Tapia R."/>
            <person name="Schmutz J."/>
            <person name="Larimer F."/>
            <person name="Land M."/>
            <person name="Hauser L."/>
            <person name="Kyrpides N."/>
            <person name="Mikhailova N."/>
            <person name="Bryant D.A."/>
            <person name="Hanada S."/>
            <person name="Tsukatani Y."/>
            <person name="Richardson P."/>
        </authorList>
    </citation>
    <scope>NUCLEOTIDE SEQUENCE [LARGE SCALE GENOMIC DNA]</scope>
    <source>
        <strain evidence="4">DSM 13941 / HLO8</strain>
    </source>
</reference>
<dbReference type="EMBL" id="CP000804">
    <property type="protein sequence ID" value="ABU56368.1"/>
    <property type="molecule type" value="Genomic_DNA"/>
</dbReference>
<dbReference type="Proteomes" id="UP000000263">
    <property type="component" value="Chromosome"/>
</dbReference>
<accession>A7NF76</accession>
<sequence>MIKSEIKANEREAAQLFVRGVAAARGGQRRLAAVLLSRVVQLDPQHEMGWLWLSGVLDDPKDIAFCLRSALAINPHNERARRGLEWLNSRQLLRDDDTAITASFARVAPAAPTDSPTDGVVQETPISWRSRIASAFRRLAPRSSPSSDHAESWWVGWRHSRQEMGRARALLWIMPVLLLLLTLALNYALRTAVERNEALVAAELARRVSAAETQAQSVDDAAARVLVVPAILEPELAAEREAATLAYLSRLEEPRARLRGAIESYRNATSRPGGSSIVHATSAQRLRDEIEQAYAVIAALEPPQTLAEAHVLYLQGLELELTALDHMLAFYSGFRAEDANRAALTMAEAARRLDQARQALDRQRAELSVERPLPHAIR</sequence>
<dbReference type="HOGENOM" id="CLU_830991_0_0_0"/>
<organism evidence="3 4">
    <name type="scientific">Roseiflexus castenholzii (strain DSM 13941 / HLO8)</name>
    <dbReference type="NCBI Taxonomy" id="383372"/>
    <lineage>
        <taxon>Bacteria</taxon>
        <taxon>Bacillati</taxon>
        <taxon>Chloroflexota</taxon>
        <taxon>Chloroflexia</taxon>
        <taxon>Chloroflexales</taxon>
        <taxon>Roseiflexineae</taxon>
        <taxon>Roseiflexaceae</taxon>
        <taxon>Roseiflexus</taxon>
    </lineage>
</organism>
<dbReference type="KEGG" id="rca:Rcas_0235"/>